<evidence type="ECO:0000256" key="2">
    <source>
        <dbReference type="SAM" id="Phobius"/>
    </source>
</evidence>
<evidence type="ECO:0008006" key="5">
    <source>
        <dbReference type="Google" id="ProtNLM"/>
    </source>
</evidence>
<dbReference type="EMBL" id="MU001839">
    <property type="protein sequence ID" value="KAF2796106.1"/>
    <property type="molecule type" value="Genomic_DNA"/>
</dbReference>
<feature type="compositionally biased region" description="Low complexity" evidence="1">
    <location>
        <begin position="137"/>
        <end position="168"/>
    </location>
</feature>
<reference evidence="3" key="1">
    <citation type="journal article" date="2020" name="Stud. Mycol.">
        <title>101 Dothideomycetes genomes: a test case for predicting lifestyles and emergence of pathogens.</title>
        <authorList>
            <person name="Haridas S."/>
            <person name="Albert R."/>
            <person name="Binder M."/>
            <person name="Bloem J."/>
            <person name="Labutti K."/>
            <person name="Salamov A."/>
            <person name="Andreopoulos B."/>
            <person name="Baker S."/>
            <person name="Barry K."/>
            <person name="Bills G."/>
            <person name="Bluhm B."/>
            <person name="Cannon C."/>
            <person name="Castanera R."/>
            <person name="Culley D."/>
            <person name="Daum C."/>
            <person name="Ezra D."/>
            <person name="Gonzalez J."/>
            <person name="Henrissat B."/>
            <person name="Kuo A."/>
            <person name="Liang C."/>
            <person name="Lipzen A."/>
            <person name="Lutzoni F."/>
            <person name="Magnuson J."/>
            <person name="Mondo S."/>
            <person name="Nolan M."/>
            <person name="Ohm R."/>
            <person name="Pangilinan J."/>
            <person name="Park H.-J."/>
            <person name="Ramirez L."/>
            <person name="Alfaro M."/>
            <person name="Sun H."/>
            <person name="Tritt A."/>
            <person name="Yoshinaga Y."/>
            <person name="Zwiers L.-H."/>
            <person name="Turgeon B."/>
            <person name="Goodwin S."/>
            <person name="Spatafora J."/>
            <person name="Crous P."/>
            <person name="Grigoriev I."/>
        </authorList>
    </citation>
    <scope>NUCLEOTIDE SEQUENCE</scope>
    <source>
        <strain evidence="3">CBS 109.77</strain>
    </source>
</reference>
<keyword evidence="2" id="KW-0472">Membrane</keyword>
<keyword evidence="2" id="KW-1133">Transmembrane helix</keyword>
<sequence>MDFWNRPAKHQQLSEPQTKRISTPAGQRLSVILENGDAQAKTRDSHRASMRKSGLATALVGDVPRESSEDQSNDSSGYSYSVWSDGEKFSALRNHKQIAKRGGWRRVVIILGIVIALIIALAVGLAVGLKKKGGNGSNNASSSEPQAASESNTSNAPNPTATATSPLTLSPSALPTNFPVGSYSYITFLDTVQDNCTSLASTWTCYPYTIYNTSPSKSIATFNWIISGSPSSLKISSTTNPFSISFTNADLELLDQGEDTERYRFQVQLTKTVSPSSSITGDNAAVECDYNNSSLTGWLYTKMEKGYPDAGHGDGTGDPSFPAWPFAVRVEQAAAGGENVPACHKTSSPQSPITQNIEPQDGGSLCSCLYKNWRTPVPT</sequence>
<gene>
    <name evidence="3" type="ORF">K505DRAFT_323557</name>
</gene>
<dbReference type="AlphaFoldDB" id="A0A6A6XHY6"/>
<name>A0A6A6XHY6_9PLEO</name>
<keyword evidence="2" id="KW-0812">Transmembrane</keyword>
<evidence type="ECO:0000313" key="4">
    <source>
        <dbReference type="Proteomes" id="UP000799757"/>
    </source>
</evidence>
<evidence type="ECO:0000313" key="3">
    <source>
        <dbReference type="EMBL" id="KAF2796106.1"/>
    </source>
</evidence>
<accession>A0A6A6XHY6</accession>
<proteinExistence type="predicted"/>
<protein>
    <recommendedName>
        <fullName evidence="5">Tat pathway signal sequence</fullName>
    </recommendedName>
</protein>
<dbReference type="OrthoDB" id="5296155at2759"/>
<dbReference type="Proteomes" id="UP000799757">
    <property type="component" value="Unassembled WGS sequence"/>
</dbReference>
<feature type="transmembrane region" description="Helical" evidence="2">
    <location>
        <begin position="107"/>
        <end position="129"/>
    </location>
</feature>
<feature type="region of interest" description="Disordered" evidence="1">
    <location>
        <begin position="1"/>
        <end position="78"/>
    </location>
</feature>
<keyword evidence="4" id="KW-1185">Reference proteome</keyword>
<feature type="compositionally biased region" description="Polar residues" evidence="1">
    <location>
        <begin position="11"/>
        <end position="25"/>
    </location>
</feature>
<feature type="region of interest" description="Disordered" evidence="1">
    <location>
        <begin position="133"/>
        <end position="168"/>
    </location>
</feature>
<organism evidence="3 4">
    <name type="scientific">Melanomma pulvis-pyrius CBS 109.77</name>
    <dbReference type="NCBI Taxonomy" id="1314802"/>
    <lineage>
        <taxon>Eukaryota</taxon>
        <taxon>Fungi</taxon>
        <taxon>Dikarya</taxon>
        <taxon>Ascomycota</taxon>
        <taxon>Pezizomycotina</taxon>
        <taxon>Dothideomycetes</taxon>
        <taxon>Pleosporomycetidae</taxon>
        <taxon>Pleosporales</taxon>
        <taxon>Melanommataceae</taxon>
        <taxon>Melanomma</taxon>
    </lineage>
</organism>
<evidence type="ECO:0000256" key="1">
    <source>
        <dbReference type="SAM" id="MobiDB-lite"/>
    </source>
</evidence>